<dbReference type="InParanoid" id="H3GES1"/>
<dbReference type="InterPro" id="IPR001764">
    <property type="entry name" value="Glyco_hydro_3_N"/>
</dbReference>
<name>H3GES1_PHYRM</name>
<sequence>MLKSWFAAVACLAVGLVAHESTPFVAADEWDAQTDVIIESMDEDQLVGQMVQVAFSRFFNKDKTFDEDKFRAYAKLKIGSYLSGPWQSGSYNGKYGWTAQEWRDVLSRAQEIVKEENEGHPFIFGIDSLHGAGFTSGAVLFGQPINGAATFNPDLAYTMGHIAGRDTLAAGTPWIFGPMLEISQNPLWPRVYETFGEDPYLVSTIAESLIKGIQSDIDRQPHAGGHLDFLTYQLEWVTGEEGYVRWSLDGSPIFEVTTDAFSNVPQNSKKNNPQKVMLEEPMYLIYNVALSSSWGTTPPNAGRECRGDGNDPVANAICDSFPMYMKIDYIRLYQDLGDDLPADSYMQVGCDPASHPTKKWIDAHIDEYVDDDNTWKEVSGKAFCTKDNDCTIGGNVGTTALKTGKCVKSRCQCTYSTSWGGPRCTTALAGSTSTSASSLSSRAYGPPMGLSLGIAGIIVFLSFISVYMAMIAVKKEAAALTKTNAQGKMAGSMVDENGLNHSTNQRPKDNYSQNFV</sequence>
<dbReference type="Pfam" id="PF00933">
    <property type="entry name" value="Glyco_hydro_3"/>
    <property type="match status" value="1"/>
</dbReference>
<keyword evidence="3 7" id="KW-0472">Membrane</keyword>
<dbReference type="Pfam" id="PF03935">
    <property type="entry name" value="SKN1_KRE6_Sbg1"/>
    <property type="match status" value="1"/>
</dbReference>
<keyword evidence="8" id="KW-0732">Signal</keyword>
<keyword evidence="7" id="KW-0812">Transmembrane</keyword>
<dbReference type="VEuPathDB" id="FungiDB:KRP22_14735"/>
<dbReference type="PANTHER" id="PTHR31361">
    <property type="entry name" value="BETA-GLUCAN SYNTHESIS-ASSOCIATED PROTEIN KRE6-RELATED"/>
    <property type="match status" value="1"/>
</dbReference>
<dbReference type="PANTHER" id="PTHR31361:SF1">
    <property type="entry name" value="BETA-GLUCAN SYNTHESIS-ASSOCIATED PROTEIN KRE6-RELATED"/>
    <property type="match status" value="1"/>
</dbReference>
<protein>
    <recommendedName>
        <fullName evidence="9">Glycoside hydrolase family 3 N-terminal domain-containing protein</fullName>
    </recommendedName>
</protein>
<feature type="chain" id="PRO_5003585410" description="Glycoside hydrolase family 3 N-terminal domain-containing protein" evidence="8">
    <location>
        <begin position="28"/>
        <end position="516"/>
    </location>
</feature>
<dbReference type="Gene3D" id="2.60.120.200">
    <property type="match status" value="1"/>
</dbReference>
<dbReference type="InterPro" id="IPR036962">
    <property type="entry name" value="Glyco_hydro_3_N_sf"/>
</dbReference>
<dbReference type="HOGENOM" id="CLU_528411_0_0_1"/>
<accession>H3GES1</accession>
<dbReference type="STRING" id="164328.H3GES1"/>
<dbReference type="InterPro" id="IPR013320">
    <property type="entry name" value="ConA-like_dom_sf"/>
</dbReference>
<evidence type="ECO:0000256" key="8">
    <source>
        <dbReference type="SAM" id="SignalP"/>
    </source>
</evidence>
<dbReference type="GO" id="GO:0005789">
    <property type="term" value="C:endoplasmic reticulum membrane"/>
    <property type="evidence" value="ECO:0000318"/>
    <property type="project" value="GO_Central"/>
</dbReference>
<evidence type="ECO:0000313" key="11">
    <source>
        <dbReference type="Proteomes" id="UP000005238"/>
    </source>
</evidence>
<dbReference type="VEuPathDB" id="FungiDB:KRP23_11869"/>
<dbReference type="VEuPathDB" id="FungiDB:KRP22_14048"/>
<evidence type="ECO:0000256" key="5">
    <source>
        <dbReference type="ARBA" id="ARBA00023316"/>
    </source>
</evidence>
<dbReference type="AlphaFoldDB" id="H3GES1"/>
<feature type="transmembrane region" description="Helical" evidence="7">
    <location>
        <begin position="448"/>
        <end position="473"/>
    </location>
</feature>
<keyword evidence="5" id="KW-0961">Cell wall biogenesis/degradation</keyword>
<comment type="subcellular location">
    <subcellularLocation>
        <location evidence="1">Membrane</location>
    </subcellularLocation>
</comment>
<feature type="domain" description="Glycoside hydrolase family 3 N-terminal" evidence="9">
    <location>
        <begin position="99"/>
        <end position="215"/>
    </location>
</feature>
<evidence type="ECO:0000256" key="2">
    <source>
        <dbReference type="ARBA" id="ARBA00022801"/>
    </source>
</evidence>
<keyword evidence="2" id="KW-0378">Hydrolase</keyword>
<dbReference type="SUPFAM" id="SSF51445">
    <property type="entry name" value="(Trans)glycosidases"/>
    <property type="match status" value="1"/>
</dbReference>
<dbReference type="GO" id="GO:0005886">
    <property type="term" value="C:plasma membrane"/>
    <property type="evidence" value="ECO:0000318"/>
    <property type="project" value="GO_Central"/>
</dbReference>
<evidence type="ECO:0000256" key="1">
    <source>
        <dbReference type="ARBA" id="ARBA00004370"/>
    </source>
</evidence>
<evidence type="ECO:0000256" key="3">
    <source>
        <dbReference type="ARBA" id="ARBA00023136"/>
    </source>
</evidence>
<evidence type="ECO:0000256" key="6">
    <source>
        <dbReference type="SAM" id="MobiDB-lite"/>
    </source>
</evidence>
<evidence type="ECO:0000259" key="9">
    <source>
        <dbReference type="Pfam" id="PF00933"/>
    </source>
</evidence>
<dbReference type="VEuPathDB" id="FungiDB:KRP23_5385"/>
<dbReference type="SUPFAM" id="SSF49899">
    <property type="entry name" value="Concanavalin A-like lectins/glucanases"/>
    <property type="match status" value="1"/>
</dbReference>
<keyword evidence="11" id="KW-1185">Reference proteome</keyword>
<evidence type="ECO:0000256" key="7">
    <source>
        <dbReference type="SAM" id="Phobius"/>
    </source>
</evidence>
<dbReference type="GO" id="GO:0006078">
    <property type="term" value="P:(1-&gt;6)-beta-D-glucan biosynthetic process"/>
    <property type="evidence" value="ECO:0000318"/>
    <property type="project" value="GO_Central"/>
</dbReference>
<feature type="signal peptide" evidence="8">
    <location>
        <begin position="1"/>
        <end position="27"/>
    </location>
</feature>
<reference evidence="10" key="2">
    <citation type="submission" date="2015-06" db="UniProtKB">
        <authorList>
            <consortium name="EnsemblProtists"/>
        </authorList>
    </citation>
    <scope>IDENTIFICATION</scope>
    <source>
        <strain evidence="10">Pr102</strain>
    </source>
</reference>
<dbReference type="eggNOG" id="ENOG502QTVW">
    <property type="taxonomic scope" value="Eukaryota"/>
</dbReference>
<feature type="compositionally biased region" description="Polar residues" evidence="6">
    <location>
        <begin position="499"/>
        <end position="516"/>
    </location>
</feature>
<evidence type="ECO:0000256" key="4">
    <source>
        <dbReference type="ARBA" id="ARBA00023180"/>
    </source>
</evidence>
<feature type="region of interest" description="Disordered" evidence="6">
    <location>
        <begin position="492"/>
        <end position="516"/>
    </location>
</feature>
<reference evidence="11" key="1">
    <citation type="journal article" date="2006" name="Science">
        <title>Phytophthora genome sequences uncover evolutionary origins and mechanisms of pathogenesis.</title>
        <authorList>
            <person name="Tyler B.M."/>
            <person name="Tripathy S."/>
            <person name="Zhang X."/>
            <person name="Dehal P."/>
            <person name="Jiang R.H."/>
            <person name="Aerts A."/>
            <person name="Arredondo F.D."/>
            <person name="Baxter L."/>
            <person name="Bensasson D."/>
            <person name="Beynon J.L."/>
            <person name="Chapman J."/>
            <person name="Damasceno C.M."/>
            <person name="Dorrance A.E."/>
            <person name="Dou D."/>
            <person name="Dickerman A.W."/>
            <person name="Dubchak I.L."/>
            <person name="Garbelotto M."/>
            <person name="Gijzen M."/>
            <person name="Gordon S.G."/>
            <person name="Govers F."/>
            <person name="Grunwald N.J."/>
            <person name="Huang W."/>
            <person name="Ivors K.L."/>
            <person name="Jones R.W."/>
            <person name="Kamoun S."/>
            <person name="Krampis K."/>
            <person name="Lamour K.H."/>
            <person name="Lee M.K."/>
            <person name="McDonald W.H."/>
            <person name="Medina M."/>
            <person name="Meijer H.J."/>
            <person name="Nordberg E.K."/>
            <person name="Maclean D.J."/>
            <person name="Ospina-Giraldo M.D."/>
            <person name="Morris P.F."/>
            <person name="Phuntumart V."/>
            <person name="Putnam N.H."/>
            <person name="Rash S."/>
            <person name="Rose J.K."/>
            <person name="Sakihama Y."/>
            <person name="Salamov A.A."/>
            <person name="Savidor A."/>
            <person name="Scheuring C.F."/>
            <person name="Smith B.M."/>
            <person name="Sobral B.W."/>
            <person name="Terry A."/>
            <person name="Torto-Alalibo T.A."/>
            <person name="Win J."/>
            <person name="Xu Z."/>
            <person name="Zhang H."/>
            <person name="Grigoriev I.V."/>
            <person name="Rokhsar D.S."/>
            <person name="Boore J.L."/>
        </authorList>
    </citation>
    <scope>NUCLEOTIDE SEQUENCE [LARGE SCALE GENOMIC DNA]</scope>
    <source>
        <strain evidence="11">Pr102</strain>
    </source>
</reference>
<dbReference type="Gene3D" id="3.20.20.300">
    <property type="entry name" value="Glycoside hydrolase, family 3, N-terminal domain"/>
    <property type="match status" value="1"/>
</dbReference>
<evidence type="ECO:0000313" key="10">
    <source>
        <dbReference type="EnsemblProtists" id="Phyra74163"/>
    </source>
</evidence>
<dbReference type="GO" id="GO:0015926">
    <property type="term" value="F:glucosidase activity"/>
    <property type="evidence" value="ECO:0000318"/>
    <property type="project" value="GO_Central"/>
</dbReference>
<dbReference type="EnsemblProtists" id="Phyra74163">
    <property type="protein sequence ID" value="Phyra74163"/>
    <property type="gene ID" value="Phyra74163"/>
</dbReference>
<proteinExistence type="predicted"/>
<dbReference type="PRINTS" id="PR00133">
    <property type="entry name" value="GLHYDRLASE3"/>
</dbReference>
<keyword evidence="4" id="KW-0325">Glycoprotein</keyword>
<keyword evidence="7" id="KW-1133">Transmembrane helix</keyword>
<dbReference type="InterPro" id="IPR005629">
    <property type="entry name" value="Skn1/Kre6/Sbg1"/>
</dbReference>
<dbReference type="EMBL" id="DS566003">
    <property type="status" value="NOT_ANNOTATED_CDS"/>
    <property type="molecule type" value="Genomic_DNA"/>
</dbReference>
<dbReference type="Proteomes" id="UP000005238">
    <property type="component" value="Unassembled WGS sequence"/>
</dbReference>
<dbReference type="InterPro" id="IPR017853">
    <property type="entry name" value="GH"/>
</dbReference>
<organism evidence="10 11">
    <name type="scientific">Phytophthora ramorum</name>
    <name type="common">Sudden oak death agent</name>
    <dbReference type="NCBI Taxonomy" id="164328"/>
    <lineage>
        <taxon>Eukaryota</taxon>
        <taxon>Sar</taxon>
        <taxon>Stramenopiles</taxon>
        <taxon>Oomycota</taxon>
        <taxon>Peronosporomycetes</taxon>
        <taxon>Peronosporales</taxon>
        <taxon>Peronosporaceae</taxon>
        <taxon>Phytophthora</taxon>
    </lineage>
</organism>
<dbReference type="GO" id="GO:0071555">
    <property type="term" value="P:cell wall organization"/>
    <property type="evidence" value="ECO:0007669"/>
    <property type="project" value="UniProtKB-KW"/>
</dbReference>